<dbReference type="Proteomes" id="UP001172673">
    <property type="component" value="Unassembled WGS sequence"/>
</dbReference>
<evidence type="ECO:0000313" key="1">
    <source>
        <dbReference type="EMBL" id="KAJ9613553.1"/>
    </source>
</evidence>
<comment type="caution">
    <text evidence="1">The sequence shown here is derived from an EMBL/GenBank/DDBJ whole genome shotgun (WGS) entry which is preliminary data.</text>
</comment>
<protein>
    <submittedName>
        <fullName evidence="1">Uncharacterized protein</fullName>
    </submittedName>
</protein>
<proteinExistence type="predicted"/>
<dbReference type="EMBL" id="JAPDRK010000004">
    <property type="protein sequence ID" value="KAJ9613553.1"/>
    <property type="molecule type" value="Genomic_DNA"/>
</dbReference>
<keyword evidence="2" id="KW-1185">Reference proteome</keyword>
<organism evidence="1 2">
    <name type="scientific">Cladophialophora chaetospira</name>
    <dbReference type="NCBI Taxonomy" id="386627"/>
    <lineage>
        <taxon>Eukaryota</taxon>
        <taxon>Fungi</taxon>
        <taxon>Dikarya</taxon>
        <taxon>Ascomycota</taxon>
        <taxon>Pezizomycotina</taxon>
        <taxon>Eurotiomycetes</taxon>
        <taxon>Chaetothyriomycetidae</taxon>
        <taxon>Chaetothyriales</taxon>
        <taxon>Herpotrichiellaceae</taxon>
        <taxon>Cladophialophora</taxon>
    </lineage>
</organism>
<evidence type="ECO:0000313" key="2">
    <source>
        <dbReference type="Proteomes" id="UP001172673"/>
    </source>
</evidence>
<reference evidence="1" key="1">
    <citation type="submission" date="2022-10" db="EMBL/GenBank/DDBJ databases">
        <title>Culturing micro-colonial fungi from biological soil crusts in the Mojave desert and describing Neophaeococcomyces mojavensis, and introducing the new genera and species Taxawa tesnikishii.</title>
        <authorList>
            <person name="Kurbessoian T."/>
            <person name="Stajich J.E."/>
        </authorList>
    </citation>
    <scope>NUCLEOTIDE SEQUENCE</scope>
    <source>
        <strain evidence="1">TK_41</strain>
    </source>
</reference>
<dbReference type="AlphaFoldDB" id="A0AA38XHG3"/>
<sequence length="95" mass="10913">MQSMGSSPDSLWSFLAAWKARKLLVKVEVLLVLANKRLAEKRMGGLTKQRETRQEDMVRIISITKVAAQLDELWMLVKKAEKDKIQDLADHFSSR</sequence>
<accession>A0AA38XHG3</accession>
<name>A0AA38XHG3_9EURO</name>
<gene>
    <name evidence="1" type="ORF">H2200_003495</name>
</gene>